<reference evidence="2" key="1">
    <citation type="submission" date="2017-01" db="EMBL/GenBank/DDBJ databases">
        <authorList>
            <person name="Varghese N."/>
            <person name="Submissions S."/>
        </authorList>
    </citation>
    <scope>NUCLEOTIDE SEQUENCE [LARGE SCALE GENOMIC DNA]</scope>
    <source>
        <strain evidence="2">DSM 44531</strain>
    </source>
</reference>
<organism evidence="1 2">
    <name type="scientific">Corynebacterium appendicis CIP 107643</name>
    <dbReference type="NCBI Taxonomy" id="1161099"/>
    <lineage>
        <taxon>Bacteria</taxon>
        <taxon>Bacillati</taxon>
        <taxon>Actinomycetota</taxon>
        <taxon>Actinomycetes</taxon>
        <taxon>Mycobacteriales</taxon>
        <taxon>Corynebacteriaceae</taxon>
        <taxon>Corynebacterium</taxon>
    </lineage>
</organism>
<dbReference type="STRING" id="1161099.SAMN05444817_10139"/>
<sequence>MWIDYAVRQVLHTAGTLARQPGLLLATRARLSFPTLDEPGGHDTVISLTTHGRRVSTSVYCIASLLVGTQRFPVILWLDEDDYYGPWPKGLHRLQDRGLIIRCSDGKYGPHTKYYGTFQEFAGTGTRVITVDDDMMYPRWFAEKLVNAADADPNCVVAYRAHTITLDESGMRPYKEWRATRSTAASPRHFATGVSGVAYPPSMVDYVAEQGTSFEDKAPRADDVWLNNCALRSGHLVRQVYPHPREFSVIPASQREALVHHNHWRGGNDVQIAATYTDEDVDTLQAAVPVD</sequence>
<evidence type="ECO:0000313" key="1">
    <source>
        <dbReference type="EMBL" id="SIS38237.1"/>
    </source>
</evidence>
<protein>
    <recommendedName>
        <fullName evidence="3">Glycosyl transferase family 2</fullName>
    </recommendedName>
</protein>
<proteinExistence type="predicted"/>
<name>A0A1N7IMC4_9CORY</name>
<dbReference type="Proteomes" id="UP000186292">
    <property type="component" value="Unassembled WGS sequence"/>
</dbReference>
<keyword evidence="2" id="KW-1185">Reference proteome</keyword>
<dbReference type="AlphaFoldDB" id="A0A1N7IMC4"/>
<dbReference type="EMBL" id="FTOF01000001">
    <property type="protein sequence ID" value="SIS38237.1"/>
    <property type="molecule type" value="Genomic_DNA"/>
</dbReference>
<evidence type="ECO:0000313" key="2">
    <source>
        <dbReference type="Proteomes" id="UP000186292"/>
    </source>
</evidence>
<dbReference type="OrthoDB" id="5465469at2"/>
<dbReference type="SUPFAM" id="SSF53448">
    <property type="entry name" value="Nucleotide-diphospho-sugar transferases"/>
    <property type="match status" value="1"/>
</dbReference>
<dbReference type="RefSeq" id="WP_076598060.1">
    <property type="nucleotide sequence ID" value="NZ_CP046976.1"/>
</dbReference>
<dbReference type="InterPro" id="IPR029044">
    <property type="entry name" value="Nucleotide-diphossugar_trans"/>
</dbReference>
<evidence type="ECO:0008006" key="3">
    <source>
        <dbReference type="Google" id="ProtNLM"/>
    </source>
</evidence>
<accession>A0A1N7IMC4</accession>
<gene>
    <name evidence="1" type="ORF">SAMN05444817_10139</name>
</gene>